<dbReference type="SUPFAM" id="SSF56784">
    <property type="entry name" value="HAD-like"/>
    <property type="match status" value="1"/>
</dbReference>
<dbReference type="AlphaFoldDB" id="A0A5R9GID4"/>
<reference evidence="2 3" key="1">
    <citation type="submission" date="2019-05" db="EMBL/GenBank/DDBJ databases">
        <authorList>
            <person name="Narsing Rao M.P."/>
            <person name="Li W.J."/>
        </authorList>
    </citation>
    <scope>NUCLEOTIDE SEQUENCE [LARGE SCALE GENOMIC DNA]</scope>
    <source>
        <strain evidence="2 3">SYSU_K30003</strain>
    </source>
</reference>
<keyword evidence="1 2" id="KW-0378">Hydrolase</keyword>
<dbReference type="RefSeq" id="WP_138193389.1">
    <property type="nucleotide sequence ID" value="NZ_VCIW01000003.1"/>
</dbReference>
<dbReference type="GO" id="GO:0016787">
    <property type="term" value="F:hydrolase activity"/>
    <property type="evidence" value="ECO:0007669"/>
    <property type="project" value="UniProtKB-KW"/>
</dbReference>
<evidence type="ECO:0000313" key="2">
    <source>
        <dbReference type="EMBL" id="TLS53148.1"/>
    </source>
</evidence>
<accession>A0A5R9GID4</accession>
<protein>
    <submittedName>
        <fullName evidence="2">HAD family hydrolase</fullName>
    </submittedName>
</protein>
<proteinExistence type="predicted"/>
<comment type="caution">
    <text evidence="2">The sequence shown here is derived from an EMBL/GenBank/DDBJ whole genome shotgun (WGS) entry which is preliminary data.</text>
</comment>
<dbReference type="SFLD" id="SFLDG01129">
    <property type="entry name" value="C1.5:_HAD__Beta-PGM__Phosphata"/>
    <property type="match status" value="1"/>
</dbReference>
<dbReference type="Gene3D" id="3.40.50.1000">
    <property type="entry name" value="HAD superfamily/HAD-like"/>
    <property type="match status" value="1"/>
</dbReference>
<organism evidence="2 3">
    <name type="scientific">Paenibacillus antri</name>
    <dbReference type="NCBI Taxonomy" id="2582848"/>
    <lineage>
        <taxon>Bacteria</taxon>
        <taxon>Bacillati</taxon>
        <taxon>Bacillota</taxon>
        <taxon>Bacilli</taxon>
        <taxon>Bacillales</taxon>
        <taxon>Paenibacillaceae</taxon>
        <taxon>Paenibacillus</taxon>
    </lineage>
</organism>
<dbReference type="SFLD" id="SFLDS00003">
    <property type="entry name" value="Haloacid_Dehalogenase"/>
    <property type="match status" value="1"/>
</dbReference>
<dbReference type="Proteomes" id="UP000309676">
    <property type="component" value="Unassembled WGS sequence"/>
</dbReference>
<dbReference type="EMBL" id="VCIW01000003">
    <property type="protein sequence ID" value="TLS53148.1"/>
    <property type="molecule type" value="Genomic_DNA"/>
</dbReference>
<gene>
    <name evidence="2" type="ORF">FE782_07230</name>
</gene>
<dbReference type="InterPro" id="IPR023214">
    <property type="entry name" value="HAD_sf"/>
</dbReference>
<dbReference type="PANTHER" id="PTHR43316">
    <property type="entry name" value="HYDROLASE, HALOACID DELAHOGENASE-RELATED"/>
    <property type="match status" value="1"/>
</dbReference>
<dbReference type="Pfam" id="PF00702">
    <property type="entry name" value="Hydrolase"/>
    <property type="match status" value="1"/>
</dbReference>
<dbReference type="InterPro" id="IPR023198">
    <property type="entry name" value="PGP-like_dom2"/>
</dbReference>
<evidence type="ECO:0000313" key="3">
    <source>
        <dbReference type="Proteomes" id="UP000309676"/>
    </source>
</evidence>
<dbReference type="OrthoDB" id="6101375at2"/>
<evidence type="ECO:0000256" key="1">
    <source>
        <dbReference type="ARBA" id="ARBA00022801"/>
    </source>
</evidence>
<name>A0A5R9GID4_9BACL</name>
<dbReference type="Gene3D" id="1.10.150.240">
    <property type="entry name" value="Putative phosphatase, domain 2"/>
    <property type="match status" value="1"/>
</dbReference>
<keyword evidence="3" id="KW-1185">Reference proteome</keyword>
<sequence>MTENGNRTETLNLLFDLDDTLIHCNKYFDLVIDQFADLVETWFASHKLTKEEIKKKQLELDLAGIHVHGFAAERFPESFAETYDHYSDLFGREPDPEERQRLLDLGYTVYDSEFELYPHVVDTLSRLRSEGHLISLYTGGVEKIQRAKVEKVNLGPFFEDRIFVAQHKNAEALERILTTMGFDRSRTWMIGNSLRTDIAPAVACGIGAVYIPPLSNWAFDLVDIPVGQSERLLRLESISQVPAALAGRRQHR</sequence>
<dbReference type="InterPro" id="IPR036412">
    <property type="entry name" value="HAD-like_sf"/>
</dbReference>
<dbReference type="InterPro" id="IPR051540">
    <property type="entry name" value="S-2-haloacid_dehalogenase"/>
</dbReference>
<dbReference type="PANTHER" id="PTHR43316:SF8">
    <property type="entry name" value="HAD FAMILY HYDROLASE"/>
    <property type="match status" value="1"/>
</dbReference>